<dbReference type="Gene3D" id="3.40.50.300">
    <property type="entry name" value="P-loop containing nucleotide triphosphate hydrolases"/>
    <property type="match status" value="1"/>
</dbReference>
<evidence type="ECO:0000256" key="2">
    <source>
        <dbReference type="SAM" id="SignalP"/>
    </source>
</evidence>
<comment type="similarity">
    <text evidence="1">Belongs to the ClpA/ClpB family. Torsin subfamily.</text>
</comment>
<reference evidence="4" key="2">
    <citation type="submission" date="2018-07" db="EMBL/GenBank/DDBJ databases">
        <authorList>
            <person name="Quirk P.G."/>
            <person name="Krulwich T.A."/>
        </authorList>
    </citation>
    <scope>NUCLEOTIDE SEQUENCE</scope>
</reference>
<feature type="signal peptide" evidence="2">
    <location>
        <begin position="1"/>
        <end position="23"/>
    </location>
</feature>
<dbReference type="AlphaFoldDB" id="A0A336K870"/>
<dbReference type="InterPro" id="IPR010448">
    <property type="entry name" value="Torsin"/>
</dbReference>
<reference evidence="3" key="1">
    <citation type="submission" date="2018-04" db="EMBL/GenBank/DDBJ databases">
        <authorList>
            <person name="Go L.Y."/>
            <person name="Mitchell J.A."/>
        </authorList>
    </citation>
    <scope>NUCLEOTIDE SEQUENCE</scope>
    <source>
        <tissue evidence="3">Whole organism</tissue>
    </source>
</reference>
<evidence type="ECO:0000313" key="4">
    <source>
        <dbReference type="EMBL" id="SSX20402.1"/>
    </source>
</evidence>
<dbReference type="GO" id="GO:0005737">
    <property type="term" value="C:cytoplasm"/>
    <property type="evidence" value="ECO:0007669"/>
    <property type="project" value="UniProtKB-ARBA"/>
</dbReference>
<dbReference type="Pfam" id="PF06309">
    <property type="entry name" value="Torsin"/>
    <property type="match status" value="1"/>
</dbReference>
<gene>
    <name evidence="3" type="primary">CSON001228</name>
</gene>
<dbReference type="OMA" id="VARDMIY"/>
<protein>
    <submittedName>
        <fullName evidence="3">CSON001228 protein</fullName>
    </submittedName>
</protein>
<accession>A0A336K870</accession>
<dbReference type="PANTHER" id="PTHR10760">
    <property type="entry name" value="TORSIN"/>
    <property type="match status" value="1"/>
</dbReference>
<evidence type="ECO:0000313" key="3">
    <source>
        <dbReference type="EMBL" id="SSX00022.1"/>
    </source>
</evidence>
<dbReference type="GO" id="GO:0005524">
    <property type="term" value="F:ATP binding"/>
    <property type="evidence" value="ECO:0007669"/>
    <property type="project" value="InterPro"/>
</dbReference>
<name>A0A336K870_CULSO</name>
<dbReference type="InterPro" id="IPR027417">
    <property type="entry name" value="P-loop_NTPase"/>
</dbReference>
<dbReference type="EMBL" id="UFQS01000118">
    <property type="protein sequence ID" value="SSX00022.1"/>
    <property type="molecule type" value="Genomic_DNA"/>
</dbReference>
<proteinExistence type="inferred from homology"/>
<dbReference type="PANTHER" id="PTHR10760:SF2">
    <property type="entry name" value="LD13476P-RELATED"/>
    <property type="match status" value="1"/>
</dbReference>
<feature type="chain" id="PRO_5036062008" evidence="2">
    <location>
        <begin position="24"/>
        <end position="335"/>
    </location>
</feature>
<sequence>MNTHRRATFVLILILCYFKISLSIEPISTGIVIGVGTLMGYNHETIYENTICRIAECCNDRSIPKNFTQLKEDFNKHLFGQHIVQEQVLKALENHYHYIETSKKPLVMSFHGTPGTGKNFVADFIVKAIYKNGLDSKYVHRFSGKLDFASEALTDIYSNELKKVIFSAIKMCPMSMFIFDEVDAMPIGVFDTITSLLDHHEKVNGLDFRKAVFIFLGNTGGVGIADTVYKHYKNHQHSREELKLHHFETILELSAYNEGGLKKSRPIESGLIDHFIPFLPLEKQHIIACIEVEFKRLGIEMTEQRKNDLLDYVTFEGLFAKNGCKRISKKAEIYA</sequence>
<evidence type="ECO:0000256" key="1">
    <source>
        <dbReference type="ARBA" id="ARBA00006235"/>
    </source>
</evidence>
<keyword evidence="2" id="KW-0732">Signal</keyword>
<dbReference type="VEuPathDB" id="VectorBase:CSON001228"/>
<dbReference type="GO" id="GO:0016887">
    <property type="term" value="F:ATP hydrolysis activity"/>
    <property type="evidence" value="ECO:0007669"/>
    <property type="project" value="InterPro"/>
</dbReference>
<dbReference type="EMBL" id="UFQT01000118">
    <property type="protein sequence ID" value="SSX20402.1"/>
    <property type="molecule type" value="Genomic_DNA"/>
</dbReference>
<organism evidence="3">
    <name type="scientific">Culicoides sonorensis</name>
    <name type="common">Biting midge</name>
    <dbReference type="NCBI Taxonomy" id="179676"/>
    <lineage>
        <taxon>Eukaryota</taxon>
        <taxon>Metazoa</taxon>
        <taxon>Ecdysozoa</taxon>
        <taxon>Arthropoda</taxon>
        <taxon>Hexapoda</taxon>
        <taxon>Insecta</taxon>
        <taxon>Pterygota</taxon>
        <taxon>Neoptera</taxon>
        <taxon>Endopterygota</taxon>
        <taxon>Diptera</taxon>
        <taxon>Nematocera</taxon>
        <taxon>Chironomoidea</taxon>
        <taxon>Ceratopogonidae</taxon>
        <taxon>Ceratopogoninae</taxon>
        <taxon>Culicoides</taxon>
        <taxon>Monoculicoides</taxon>
    </lineage>
</organism>
<dbReference type="GO" id="GO:0012505">
    <property type="term" value="C:endomembrane system"/>
    <property type="evidence" value="ECO:0007669"/>
    <property type="project" value="UniProtKB-ARBA"/>
</dbReference>
<dbReference type="SUPFAM" id="SSF52540">
    <property type="entry name" value="P-loop containing nucleoside triphosphate hydrolases"/>
    <property type="match status" value="1"/>
</dbReference>
<dbReference type="GO" id="GO:0071218">
    <property type="term" value="P:cellular response to misfolded protein"/>
    <property type="evidence" value="ECO:0007669"/>
    <property type="project" value="TreeGrafter"/>
</dbReference>